<evidence type="ECO:0000259" key="6">
    <source>
        <dbReference type="SMART" id="SM00487"/>
    </source>
</evidence>
<evidence type="ECO:0000313" key="7">
    <source>
        <dbReference type="EMBL" id="TPX49172.1"/>
    </source>
</evidence>
<sequence>MCIQTAIDTDIVPSGELGMSGTDYLDLSNSELEQVCRRLYQRIGAQVLPDVEIVHNLEEEAIETSYYVDGEQVGEGRATREEIAIRDCLRQAYERAVEKARVANVNINIHHPIAPSSASHATKPVSVSNDAASVSQPQPSHFTNRAKELSNGGSHVPMRLRDRPAASPYNDRPPLLSVVGNSMEPLPLRFTNRAFQTQLSSIPNLRKPIDIPRSHQILSAADRMGLFVAKDLKDACRDQIHSSWRRYQTEAFNPASKLGKFRSELPIVKEMLQYLKNRDNALPDVLIVDAPVGTGKTTEMPQLIWHAALDQSHDDLLSVNVLVVNPYATSCIMSAYHVAELRKEVVGDIVGFASDHEARPPSYGGCICFVTPTVLLREYMVMDEQNVRPISRFSHIVLDEVQENDAAMRLALTSIVQLLYKRELQQKLVVMATSFSKFSFAQTIQVFFQPPPSTTRNISTNISSPPPPPTIDTIVIKDREPNGGWMMPLHHVVDKLKKAFPNAAALNSQKTQRVIEMEDKFEALYHRLGTDSKHILIHGTSVIPKRTPAIAELAREVIPFDLIALMIVDLLKNGTDFDPILVFLPHLSCVKTLFGIFAGEGFMGISFIHGEIHSVTVVEPRLSSRRELYISPLNARKIIFATDICETCVAVPLVGHVLDAGFTMKSDGELPCVSHPVWASREQLDRRAALARRYTDGKYYAFYSAKRYDKLPAVRNMDYTAPGMMELVLALRRVFPESHSTSSILQKASSFRSDDTIKFHEGVPSSLTAAMAMRLTAYEVPTILGRIVGALPVPPNIGKILFLGSLFSCLDPCLTIAAILLNNATLIPYKDSEPRAHMMLDCEGRGSLFGALNLYNEWSSLMVTPSKDVIEPWLRQRRIQESTMVAISQSRLELLRHLARHHLVRTNYLAQSTIQKRSNNELTSPKTTMSSFFNHSSAPTSSTDTIPLMLSEYSRNADNVNLVLSIAAAGMLWARILPKSSKASNSNEYIKFDATKEDQEQPYIVPHIESYFKTPSGEVSIPDILAYYKPVDSDNNPSKRTLAQVIGVEPPTAMMLCGRSPITTSKEVVNGAVDVVGEMGPSLRVIAKEMSDYKGQRGPVTYLVTLLGHLNTSLDIYYKYLANDNPSAVSQRARAVASANPGTLASLVHIDNETHRQYVATVFDLCMGVLSQTAE</sequence>
<feature type="region of interest" description="Disordered" evidence="5">
    <location>
        <begin position="115"/>
        <end position="171"/>
    </location>
</feature>
<proteinExistence type="predicted"/>
<evidence type="ECO:0000313" key="8">
    <source>
        <dbReference type="Proteomes" id="UP000317494"/>
    </source>
</evidence>
<name>A0A507DBZ8_9FUNG</name>
<protein>
    <recommendedName>
        <fullName evidence="6">Helicase ATP-binding domain-containing protein</fullName>
    </recommendedName>
</protein>
<dbReference type="Gene3D" id="3.40.50.300">
    <property type="entry name" value="P-loop containing nucleotide triphosphate hydrolases"/>
    <property type="match status" value="2"/>
</dbReference>
<keyword evidence="3" id="KW-0347">Helicase</keyword>
<evidence type="ECO:0000256" key="3">
    <source>
        <dbReference type="ARBA" id="ARBA00022806"/>
    </source>
</evidence>
<dbReference type="GO" id="GO:0005524">
    <property type="term" value="F:ATP binding"/>
    <property type="evidence" value="ECO:0007669"/>
    <property type="project" value="UniProtKB-KW"/>
</dbReference>
<dbReference type="SMART" id="SM00487">
    <property type="entry name" value="DEXDc"/>
    <property type="match status" value="1"/>
</dbReference>
<gene>
    <name evidence="7" type="ORF">SeMB42_g02697</name>
</gene>
<dbReference type="GO" id="GO:0003723">
    <property type="term" value="F:RNA binding"/>
    <property type="evidence" value="ECO:0007669"/>
    <property type="project" value="TreeGrafter"/>
</dbReference>
<feature type="domain" description="Helicase ATP-binding" evidence="6">
    <location>
        <begin position="240"/>
        <end position="474"/>
    </location>
</feature>
<dbReference type="InterPro" id="IPR027417">
    <property type="entry name" value="P-loop_NTPase"/>
</dbReference>
<feature type="compositionally biased region" description="Polar residues" evidence="5">
    <location>
        <begin position="116"/>
        <end position="143"/>
    </location>
</feature>
<evidence type="ECO:0000256" key="1">
    <source>
        <dbReference type="ARBA" id="ARBA00022741"/>
    </source>
</evidence>
<accession>A0A507DBZ8</accession>
<keyword evidence="2" id="KW-0378">Hydrolase</keyword>
<evidence type="ECO:0000256" key="4">
    <source>
        <dbReference type="ARBA" id="ARBA00022840"/>
    </source>
</evidence>
<dbReference type="Proteomes" id="UP000317494">
    <property type="component" value="Unassembled WGS sequence"/>
</dbReference>
<dbReference type="SUPFAM" id="SSF52540">
    <property type="entry name" value="P-loop containing nucleoside triphosphate hydrolases"/>
    <property type="match status" value="1"/>
</dbReference>
<dbReference type="EMBL" id="QEAN01000087">
    <property type="protein sequence ID" value="TPX49172.1"/>
    <property type="molecule type" value="Genomic_DNA"/>
</dbReference>
<evidence type="ECO:0000256" key="5">
    <source>
        <dbReference type="SAM" id="MobiDB-lite"/>
    </source>
</evidence>
<keyword evidence="8" id="KW-1185">Reference proteome</keyword>
<dbReference type="InterPro" id="IPR014001">
    <property type="entry name" value="Helicase_ATP-bd"/>
</dbReference>
<dbReference type="STRING" id="286115.A0A507DBZ8"/>
<dbReference type="GO" id="GO:0004386">
    <property type="term" value="F:helicase activity"/>
    <property type="evidence" value="ECO:0007669"/>
    <property type="project" value="UniProtKB-KW"/>
</dbReference>
<dbReference type="AlphaFoldDB" id="A0A507DBZ8"/>
<dbReference type="Gene3D" id="1.20.120.1080">
    <property type="match status" value="1"/>
</dbReference>
<keyword evidence="1" id="KW-0547">Nucleotide-binding</keyword>
<dbReference type="VEuPathDB" id="FungiDB:SeMB42_g02697"/>
<dbReference type="PANTHER" id="PTHR18934:SF99">
    <property type="entry name" value="ATP-DEPENDENT RNA HELICASE DHX37-RELATED"/>
    <property type="match status" value="1"/>
</dbReference>
<comment type="caution">
    <text evidence="7">The sequence shown here is derived from an EMBL/GenBank/DDBJ whole genome shotgun (WGS) entry which is preliminary data.</text>
</comment>
<dbReference type="GO" id="GO:0016787">
    <property type="term" value="F:hydrolase activity"/>
    <property type="evidence" value="ECO:0007669"/>
    <property type="project" value="UniProtKB-KW"/>
</dbReference>
<keyword evidence="4" id="KW-0067">ATP-binding</keyword>
<reference evidence="7 8" key="1">
    <citation type="journal article" date="2019" name="Sci. Rep.">
        <title>Comparative genomics of chytrid fungi reveal insights into the obligate biotrophic and pathogenic lifestyle of Synchytrium endobioticum.</title>
        <authorList>
            <person name="van de Vossenberg B.T.L.H."/>
            <person name="Warris S."/>
            <person name="Nguyen H.D.T."/>
            <person name="van Gent-Pelzer M.P.E."/>
            <person name="Joly D.L."/>
            <person name="van de Geest H.C."/>
            <person name="Bonants P.J.M."/>
            <person name="Smith D.S."/>
            <person name="Levesque C.A."/>
            <person name="van der Lee T.A.J."/>
        </authorList>
    </citation>
    <scope>NUCLEOTIDE SEQUENCE [LARGE SCALE GENOMIC DNA]</scope>
    <source>
        <strain evidence="7 8">MB42</strain>
    </source>
</reference>
<dbReference type="PANTHER" id="PTHR18934">
    <property type="entry name" value="ATP-DEPENDENT RNA HELICASE"/>
    <property type="match status" value="1"/>
</dbReference>
<evidence type="ECO:0000256" key="2">
    <source>
        <dbReference type="ARBA" id="ARBA00022801"/>
    </source>
</evidence>
<organism evidence="7 8">
    <name type="scientific">Synchytrium endobioticum</name>
    <dbReference type="NCBI Taxonomy" id="286115"/>
    <lineage>
        <taxon>Eukaryota</taxon>
        <taxon>Fungi</taxon>
        <taxon>Fungi incertae sedis</taxon>
        <taxon>Chytridiomycota</taxon>
        <taxon>Chytridiomycota incertae sedis</taxon>
        <taxon>Chytridiomycetes</taxon>
        <taxon>Synchytriales</taxon>
        <taxon>Synchytriaceae</taxon>
        <taxon>Synchytrium</taxon>
    </lineage>
</organism>